<dbReference type="AlphaFoldDB" id="A0A7M4DKF4"/>
<evidence type="ECO:0000313" key="3">
    <source>
        <dbReference type="Proteomes" id="UP000419743"/>
    </source>
</evidence>
<dbReference type="PANTHER" id="PTHR43649:SF12">
    <property type="entry name" value="DIACETYLCHITOBIOSE BINDING PROTEIN DASA"/>
    <property type="match status" value="1"/>
</dbReference>
<organism evidence="2 3">
    <name type="scientific">Occultella aeris</name>
    <dbReference type="NCBI Taxonomy" id="2761496"/>
    <lineage>
        <taxon>Bacteria</taxon>
        <taxon>Bacillati</taxon>
        <taxon>Actinomycetota</taxon>
        <taxon>Actinomycetes</taxon>
        <taxon>Micrococcales</taxon>
        <taxon>Ruaniaceae</taxon>
        <taxon>Occultella</taxon>
    </lineage>
</organism>
<dbReference type="Proteomes" id="UP000419743">
    <property type="component" value="Unassembled WGS sequence"/>
</dbReference>
<dbReference type="SUPFAM" id="SSF53850">
    <property type="entry name" value="Periplasmic binding protein-like II"/>
    <property type="match status" value="1"/>
</dbReference>
<dbReference type="EMBL" id="CACRYJ010000035">
    <property type="protein sequence ID" value="VZO37622.1"/>
    <property type="molecule type" value="Genomic_DNA"/>
</dbReference>
<dbReference type="InterPro" id="IPR006311">
    <property type="entry name" value="TAT_signal"/>
</dbReference>
<reference evidence="2 3" key="1">
    <citation type="submission" date="2019-11" db="EMBL/GenBank/DDBJ databases">
        <authorList>
            <person name="Criscuolo A."/>
        </authorList>
    </citation>
    <scope>NUCLEOTIDE SEQUENCE [LARGE SCALE GENOMIC DNA]</scope>
    <source>
        <strain evidence="2">CIP111667</strain>
    </source>
</reference>
<proteinExistence type="predicted"/>
<dbReference type="PROSITE" id="PS51318">
    <property type="entry name" value="TAT"/>
    <property type="match status" value="1"/>
</dbReference>
<gene>
    <name evidence="2" type="ORF">HALOF300_02617</name>
</gene>
<keyword evidence="3" id="KW-1185">Reference proteome</keyword>
<dbReference type="PROSITE" id="PS51257">
    <property type="entry name" value="PROKAR_LIPOPROTEIN"/>
    <property type="match status" value="1"/>
</dbReference>
<sequence>MTLRRRDFLAASGVSISALALAACSGGGSGGGGNGGGGGGEISILTPEFAGTTGKAAFEGGILDGFFEGSEFTYKVDYTDWTKLNEKLSTSVAGGLVADMIMPGAGWVEPFAHKGVLTELPESLLDGLPVNENLLAQCRYEGTLHALPFFVDGRICIYNREMFDAAGIADIPTNLDDLREALKEVTPDGGVGIDLFSSNIRQTWSHLLGCFGGRLFNDDGTEVTFTDGTGVAALQYMLDLVADGTANFDIKGAEGQPRPWQQGQAAVDLLNSSLWPSFTEQSPDMVTEDAMGMFLLPSAEAGGDPVMWTGGTLLTMSARSANPEKVQELMSYMLEAGPLLTAVTESGKVPARTDIEDPVVTDNLMAQYTIDNFDYATAFEGGSPAWMEIRGLVAPELEAAVTGQKTAQQAIDALAAASQDALSRV</sequence>
<evidence type="ECO:0000313" key="2">
    <source>
        <dbReference type="EMBL" id="VZO37622.1"/>
    </source>
</evidence>
<dbReference type="InterPro" id="IPR050490">
    <property type="entry name" value="Bact_solute-bd_prot1"/>
</dbReference>
<dbReference type="Gene3D" id="3.40.190.10">
    <property type="entry name" value="Periplasmic binding protein-like II"/>
    <property type="match status" value="2"/>
</dbReference>
<dbReference type="InterPro" id="IPR006059">
    <property type="entry name" value="SBP"/>
</dbReference>
<evidence type="ECO:0000256" key="1">
    <source>
        <dbReference type="SAM" id="SignalP"/>
    </source>
</evidence>
<feature type="chain" id="PRO_5029714749" evidence="1">
    <location>
        <begin position="23"/>
        <end position="425"/>
    </location>
</feature>
<accession>A0A7M4DKF4</accession>
<comment type="caution">
    <text evidence="2">The sequence shown here is derived from an EMBL/GenBank/DDBJ whole genome shotgun (WGS) entry which is preliminary data.</text>
</comment>
<feature type="signal peptide" evidence="1">
    <location>
        <begin position="1"/>
        <end position="22"/>
    </location>
</feature>
<dbReference type="PANTHER" id="PTHR43649">
    <property type="entry name" value="ARABINOSE-BINDING PROTEIN-RELATED"/>
    <property type="match status" value="1"/>
</dbReference>
<dbReference type="RefSeq" id="WP_197522529.1">
    <property type="nucleotide sequence ID" value="NZ_CACRYJ010000035.1"/>
</dbReference>
<protein>
    <submittedName>
        <fullName evidence="2">Bacterial extracellular solute-binding protein</fullName>
    </submittedName>
</protein>
<name>A0A7M4DKF4_9MICO</name>
<keyword evidence="1" id="KW-0732">Signal</keyword>
<dbReference type="Pfam" id="PF01547">
    <property type="entry name" value="SBP_bac_1"/>
    <property type="match status" value="1"/>
</dbReference>